<gene>
    <name evidence="5" type="ORF">SAMN05216377_11971</name>
</gene>
<dbReference type="InterPro" id="IPR036129">
    <property type="entry name" value="Glycerate_kinase_sf"/>
</dbReference>
<dbReference type="AlphaFoldDB" id="A0A1G7ZWY5"/>
<keyword evidence="6" id="KW-1185">Reference proteome</keyword>
<keyword evidence="2 4" id="KW-0808">Transferase</keyword>
<dbReference type="GO" id="GO:0031388">
    <property type="term" value="P:organic acid phosphorylation"/>
    <property type="evidence" value="ECO:0007669"/>
    <property type="project" value="UniProtKB-UniRule"/>
</dbReference>
<dbReference type="InterPro" id="IPR004381">
    <property type="entry name" value="Glycerate_kinase"/>
</dbReference>
<organism evidence="5 6">
    <name type="scientific">Pseudonocardia oroxyli</name>
    <dbReference type="NCBI Taxonomy" id="366584"/>
    <lineage>
        <taxon>Bacteria</taxon>
        <taxon>Bacillati</taxon>
        <taxon>Actinomycetota</taxon>
        <taxon>Actinomycetes</taxon>
        <taxon>Pseudonocardiales</taxon>
        <taxon>Pseudonocardiaceae</taxon>
        <taxon>Pseudonocardia</taxon>
    </lineage>
</organism>
<dbReference type="PANTHER" id="PTHR21599:SF0">
    <property type="entry name" value="GLYCERATE KINASE"/>
    <property type="match status" value="1"/>
</dbReference>
<protein>
    <submittedName>
        <fullName evidence="5">Glycerate kinase</fullName>
    </submittedName>
</protein>
<dbReference type="STRING" id="366584.SAMN05216377_11971"/>
<sequence length="377" mass="36774">MRGVRVVVAPDSFGGTLSAPAAAAAIAEGWRRAVPDAVVDLVPLADGGTGFVDVLHAGLGGTLHEPQVTGPFGAPVTAPWLQVGQTAYVESAAACGLHHVPRAQRTPEVAGSVTTHGVGELLLRAVEAGCTEAVIGLGGSATTDGGAGMYAALGLGPLDAEGAPLPPGGRALGRAARLAEPPGSPLAGLRLVAASDVDNPLLGPHGAAAVFGPQKGADAATVEALDAALAHWADLLLREVRDEPAAGAAGGLGAALLALGARVESGAGLVRALLGLDQALDAVAAEGGVAITGEGSFDWQSLRGKLITAVASAAAERGVPCVVLAGQVAVGRREAAAAGVDAAYAVAEHAGGVEASMADPAGTLAALAEHVARRWGA</sequence>
<dbReference type="SUPFAM" id="SSF110738">
    <property type="entry name" value="Glycerate kinase I"/>
    <property type="match status" value="1"/>
</dbReference>
<reference evidence="5 6" key="1">
    <citation type="submission" date="2016-10" db="EMBL/GenBank/DDBJ databases">
        <authorList>
            <person name="de Groot N.N."/>
        </authorList>
    </citation>
    <scope>NUCLEOTIDE SEQUENCE [LARGE SCALE GENOMIC DNA]</scope>
    <source>
        <strain evidence="5 6">CGMCC 4.3143</strain>
    </source>
</reference>
<name>A0A1G7ZWY5_PSEOR</name>
<dbReference type="EMBL" id="FNBE01000019">
    <property type="protein sequence ID" value="SDH13117.1"/>
    <property type="molecule type" value="Genomic_DNA"/>
</dbReference>
<evidence type="ECO:0000313" key="5">
    <source>
        <dbReference type="EMBL" id="SDH13117.1"/>
    </source>
</evidence>
<dbReference type="NCBIfam" id="TIGR00045">
    <property type="entry name" value="glycerate kinase"/>
    <property type="match status" value="1"/>
</dbReference>
<dbReference type="Gene3D" id="3.90.1510.10">
    <property type="entry name" value="Glycerate kinase, domain 2"/>
    <property type="match status" value="1"/>
</dbReference>
<evidence type="ECO:0000256" key="1">
    <source>
        <dbReference type="ARBA" id="ARBA00006284"/>
    </source>
</evidence>
<dbReference type="GO" id="GO:0008887">
    <property type="term" value="F:glycerate kinase activity"/>
    <property type="evidence" value="ECO:0007669"/>
    <property type="project" value="UniProtKB-UniRule"/>
</dbReference>
<dbReference type="Pfam" id="PF02595">
    <property type="entry name" value="Gly_kinase"/>
    <property type="match status" value="1"/>
</dbReference>
<dbReference type="PIRSF" id="PIRSF006078">
    <property type="entry name" value="GlxK"/>
    <property type="match status" value="1"/>
</dbReference>
<evidence type="ECO:0000256" key="4">
    <source>
        <dbReference type="PIRNR" id="PIRNR006078"/>
    </source>
</evidence>
<dbReference type="InterPro" id="IPR018193">
    <property type="entry name" value="Glyc_kinase_flavodox-like_fold"/>
</dbReference>
<evidence type="ECO:0000256" key="3">
    <source>
        <dbReference type="ARBA" id="ARBA00022777"/>
    </source>
</evidence>
<proteinExistence type="inferred from homology"/>
<dbReference type="Gene3D" id="3.40.50.10350">
    <property type="entry name" value="Glycerate kinase, domain 1"/>
    <property type="match status" value="1"/>
</dbReference>
<evidence type="ECO:0000256" key="2">
    <source>
        <dbReference type="ARBA" id="ARBA00022679"/>
    </source>
</evidence>
<dbReference type="PANTHER" id="PTHR21599">
    <property type="entry name" value="GLYCERATE KINASE"/>
    <property type="match status" value="1"/>
</dbReference>
<dbReference type="Proteomes" id="UP000198967">
    <property type="component" value="Unassembled WGS sequence"/>
</dbReference>
<accession>A0A1G7ZWY5</accession>
<comment type="similarity">
    <text evidence="1 4">Belongs to the glycerate kinase type-1 family.</text>
</comment>
<keyword evidence="3 4" id="KW-0418">Kinase</keyword>
<dbReference type="InterPro" id="IPR018197">
    <property type="entry name" value="Glycerate_kinase_RE-like"/>
</dbReference>
<evidence type="ECO:0000313" key="6">
    <source>
        <dbReference type="Proteomes" id="UP000198967"/>
    </source>
</evidence>